<sequence length="369" mass="42442">MRLEQVNAKERLKRIFGKRWIALWLAFFTFVLTELLAAFPALTESVYSRGIYPSIATVLSSVSRWFPFSLDDLFYVGLIVLGLVSILALALRRMRWRSFFVLWMNVLAFSYVLFYWLWGFNYYRQDLNKRLTIAESEPDTEVFISVLSGLIESANAAYVKVDTLDVAQVDSLVEASYQQLAPFLGIDYPAGVRRAKPITFSGFFAKATILGYYGPFFNEVQLNKHLMPIQYSLVLAHEKAHQLGITSEAEANFYAWLVCSNSPDRVLQYSASLYLLRYFLNEAYPLEAYPELVKQISEPVKGDFQRIREHWLALRDEKIDDYASKVNDAYLKTNKVEQGIDDYSGVVKFVMDFSGDSVANKRLQKLLNP</sequence>
<gene>
    <name evidence="2" type="ORF">NC99_21010</name>
</gene>
<keyword evidence="1" id="KW-1133">Transmembrane helix</keyword>
<evidence type="ECO:0000313" key="3">
    <source>
        <dbReference type="Proteomes" id="UP000036958"/>
    </source>
</evidence>
<evidence type="ECO:0000313" key="2">
    <source>
        <dbReference type="EMBL" id="KOH44976.1"/>
    </source>
</evidence>
<keyword evidence="1" id="KW-0812">Transmembrane</keyword>
<comment type="caution">
    <text evidence="2">The sequence shown here is derived from an EMBL/GenBank/DDBJ whole genome shotgun (WGS) entry which is preliminary data.</text>
</comment>
<accession>A0A0L8V948</accession>
<name>A0A0L8V948_9BACT</name>
<dbReference type="STRING" id="1409788.NC99_21010"/>
<dbReference type="RefSeq" id="WP_053182929.1">
    <property type="nucleotide sequence ID" value="NZ_LGIA01000149.1"/>
</dbReference>
<dbReference type="EMBL" id="LGIA01000149">
    <property type="protein sequence ID" value="KOH44976.1"/>
    <property type="molecule type" value="Genomic_DNA"/>
</dbReference>
<feature type="transmembrane region" description="Helical" evidence="1">
    <location>
        <begin position="21"/>
        <end position="42"/>
    </location>
</feature>
<feature type="transmembrane region" description="Helical" evidence="1">
    <location>
        <begin position="98"/>
        <end position="118"/>
    </location>
</feature>
<dbReference type="Pfam" id="PF12725">
    <property type="entry name" value="DUF3810"/>
    <property type="match status" value="1"/>
</dbReference>
<dbReference type="Proteomes" id="UP000036958">
    <property type="component" value="Unassembled WGS sequence"/>
</dbReference>
<evidence type="ECO:0008006" key="4">
    <source>
        <dbReference type="Google" id="ProtNLM"/>
    </source>
</evidence>
<keyword evidence="1" id="KW-0472">Membrane</keyword>
<dbReference type="AlphaFoldDB" id="A0A0L8V948"/>
<evidence type="ECO:0000256" key="1">
    <source>
        <dbReference type="SAM" id="Phobius"/>
    </source>
</evidence>
<dbReference type="OrthoDB" id="1048788at2"/>
<dbReference type="InterPro" id="IPR024294">
    <property type="entry name" value="DUF3810"/>
</dbReference>
<protein>
    <recommendedName>
        <fullName evidence="4">DUF3810 domain-containing protein</fullName>
    </recommendedName>
</protein>
<feature type="transmembrane region" description="Helical" evidence="1">
    <location>
        <begin position="73"/>
        <end position="91"/>
    </location>
</feature>
<dbReference type="PATRIC" id="fig|1409788.3.peg.2173"/>
<organism evidence="2 3">
    <name type="scientific">Sunxiuqinia dokdonensis</name>
    <dbReference type="NCBI Taxonomy" id="1409788"/>
    <lineage>
        <taxon>Bacteria</taxon>
        <taxon>Pseudomonadati</taxon>
        <taxon>Bacteroidota</taxon>
        <taxon>Bacteroidia</taxon>
        <taxon>Marinilabiliales</taxon>
        <taxon>Prolixibacteraceae</taxon>
        <taxon>Sunxiuqinia</taxon>
    </lineage>
</organism>
<proteinExistence type="predicted"/>
<reference evidence="2" key="1">
    <citation type="submission" date="2015-07" db="EMBL/GenBank/DDBJ databases">
        <title>MeaNS - Measles Nucleotide Surveillance Program.</title>
        <authorList>
            <person name="Tran T."/>
            <person name="Druce J."/>
        </authorList>
    </citation>
    <scope>NUCLEOTIDE SEQUENCE</scope>
    <source>
        <strain evidence="2">SK</strain>
    </source>
</reference>
<keyword evidence="3" id="KW-1185">Reference proteome</keyword>